<proteinExistence type="predicted"/>
<feature type="compositionally biased region" description="Low complexity" evidence="1">
    <location>
        <begin position="18"/>
        <end position="32"/>
    </location>
</feature>
<keyword evidence="3" id="KW-1185">Reference proteome</keyword>
<dbReference type="AlphaFoldDB" id="A0AAN7GYL4"/>
<feature type="region of interest" description="Disordered" evidence="1">
    <location>
        <begin position="579"/>
        <end position="651"/>
    </location>
</feature>
<feature type="compositionally biased region" description="Acidic residues" evidence="1">
    <location>
        <begin position="634"/>
        <end position="651"/>
    </location>
</feature>
<evidence type="ECO:0000256" key="1">
    <source>
        <dbReference type="SAM" id="MobiDB-lite"/>
    </source>
</evidence>
<name>A0AAN7GYL4_9PEZI</name>
<comment type="caution">
    <text evidence="2">The sequence shown here is derived from an EMBL/GenBank/DDBJ whole genome shotgun (WGS) entry which is preliminary data.</text>
</comment>
<reference evidence="2" key="2">
    <citation type="submission" date="2023-05" db="EMBL/GenBank/DDBJ databases">
        <authorList>
            <consortium name="Lawrence Berkeley National Laboratory"/>
            <person name="Steindorff A."/>
            <person name="Hensen N."/>
            <person name="Bonometti L."/>
            <person name="Westerberg I."/>
            <person name="Brannstrom I.O."/>
            <person name="Guillou S."/>
            <person name="Cros-Aarteil S."/>
            <person name="Calhoun S."/>
            <person name="Haridas S."/>
            <person name="Kuo A."/>
            <person name="Mondo S."/>
            <person name="Pangilinan J."/>
            <person name="Riley R."/>
            <person name="Labutti K."/>
            <person name="Andreopoulos B."/>
            <person name="Lipzen A."/>
            <person name="Chen C."/>
            <person name="Yanf M."/>
            <person name="Daum C."/>
            <person name="Ng V."/>
            <person name="Clum A."/>
            <person name="Ohm R."/>
            <person name="Martin F."/>
            <person name="Silar P."/>
            <person name="Natvig D."/>
            <person name="Lalanne C."/>
            <person name="Gautier V."/>
            <person name="Ament-Velasquez S.L."/>
            <person name="Kruys A."/>
            <person name="Hutchinson M.I."/>
            <person name="Powell A.J."/>
            <person name="Barry K."/>
            <person name="Miller A.N."/>
            <person name="Grigoriev I.V."/>
            <person name="Debuchy R."/>
            <person name="Gladieux P."/>
            <person name="Thoren M.H."/>
            <person name="Johannesson H."/>
        </authorList>
    </citation>
    <scope>NUCLEOTIDE SEQUENCE</scope>
    <source>
        <strain evidence="2">CBS 990.96</strain>
    </source>
</reference>
<gene>
    <name evidence="2" type="ORF">QBC38DRAFT_471464</name>
</gene>
<sequence length="651" mass="73333">MSTNVQAARVSGRRRSSALRSSLDQQVQQQQSGRRRSSAIRRYTRNVENFNRNRAAEVVRRASQVVPPPPPPRRMRTRSMARVDEEEASTVQNESAAQWQPSIAIGSRLWLEGEDPSTIEIADRKVIQTRLWATHYQGVARFAEMLEEAIQERAQLDEKDQVNTKPRSTLPSVHTKAINQRLVLLQHILQSSQFPPESQNIQAAISGYQTGSIPYSSNYTIIYAGRIVDTFPDYTSFSSGTSRSTLLNNYFSTHGPGWLWYEPPLKGNHQITAKRSATLINPPSVRKGTQNTGHYTIRLGFQRRQMLVSRDGINFLTDKHRRVQSEPSPESHIVYYETLLDCGATHPLIWTADLPCLQIDPRRYAAQTAQNVHIAAGEVKARSYDVTTFIFPFPTTTPPSHQTGPQTFYHPTTPSYPPPSTPGPPTWPTEPNIIQSLSPLLVFPGSSATDFDPDSTPDRLSGFIPFNALYISSTPGEYKLTLGEDRRDVIGATRTPGHIRYRNDVYLASKHIRGPQLLPGHPPWLNSRYINPTPRRVIFEHEFIDGTGRVLRDEDGDDDQGVGGKSILVVGKKGTKFEELDPRGGVKDQQVHVIEPRKLDSQKDALREWKEENKRSGGSVNVKEKKGKGKNVEEPEVDYYDDSELSADDYY</sequence>
<evidence type="ECO:0000313" key="2">
    <source>
        <dbReference type="EMBL" id="KAK4229726.1"/>
    </source>
</evidence>
<feature type="compositionally biased region" description="Basic and acidic residues" evidence="1">
    <location>
        <begin position="579"/>
        <end position="615"/>
    </location>
</feature>
<accession>A0AAN7GYL4</accession>
<dbReference type="EMBL" id="MU865305">
    <property type="protein sequence ID" value="KAK4229726.1"/>
    <property type="molecule type" value="Genomic_DNA"/>
</dbReference>
<protein>
    <submittedName>
        <fullName evidence="2">Uncharacterized protein</fullName>
    </submittedName>
</protein>
<dbReference type="Proteomes" id="UP001301958">
    <property type="component" value="Unassembled WGS sequence"/>
</dbReference>
<reference evidence="2" key="1">
    <citation type="journal article" date="2023" name="Mol. Phylogenet. Evol.">
        <title>Genome-scale phylogeny and comparative genomics of the fungal order Sordariales.</title>
        <authorList>
            <person name="Hensen N."/>
            <person name="Bonometti L."/>
            <person name="Westerberg I."/>
            <person name="Brannstrom I.O."/>
            <person name="Guillou S."/>
            <person name="Cros-Aarteil S."/>
            <person name="Calhoun S."/>
            <person name="Haridas S."/>
            <person name="Kuo A."/>
            <person name="Mondo S."/>
            <person name="Pangilinan J."/>
            <person name="Riley R."/>
            <person name="LaButti K."/>
            <person name="Andreopoulos B."/>
            <person name="Lipzen A."/>
            <person name="Chen C."/>
            <person name="Yan M."/>
            <person name="Daum C."/>
            <person name="Ng V."/>
            <person name="Clum A."/>
            <person name="Steindorff A."/>
            <person name="Ohm R.A."/>
            <person name="Martin F."/>
            <person name="Silar P."/>
            <person name="Natvig D.O."/>
            <person name="Lalanne C."/>
            <person name="Gautier V."/>
            <person name="Ament-Velasquez S.L."/>
            <person name="Kruys A."/>
            <person name="Hutchinson M.I."/>
            <person name="Powell A.J."/>
            <person name="Barry K."/>
            <person name="Miller A.N."/>
            <person name="Grigoriev I.V."/>
            <person name="Debuchy R."/>
            <person name="Gladieux P."/>
            <person name="Hiltunen Thoren M."/>
            <person name="Johannesson H."/>
        </authorList>
    </citation>
    <scope>NUCLEOTIDE SEQUENCE</scope>
    <source>
        <strain evidence="2">CBS 990.96</strain>
    </source>
</reference>
<organism evidence="2 3">
    <name type="scientific">Podospora fimiseda</name>
    <dbReference type="NCBI Taxonomy" id="252190"/>
    <lineage>
        <taxon>Eukaryota</taxon>
        <taxon>Fungi</taxon>
        <taxon>Dikarya</taxon>
        <taxon>Ascomycota</taxon>
        <taxon>Pezizomycotina</taxon>
        <taxon>Sordariomycetes</taxon>
        <taxon>Sordariomycetidae</taxon>
        <taxon>Sordariales</taxon>
        <taxon>Podosporaceae</taxon>
        <taxon>Podospora</taxon>
    </lineage>
</organism>
<feature type="region of interest" description="Disordered" evidence="1">
    <location>
        <begin position="1"/>
        <end position="39"/>
    </location>
</feature>
<evidence type="ECO:0000313" key="3">
    <source>
        <dbReference type="Proteomes" id="UP001301958"/>
    </source>
</evidence>